<keyword evidence="6" id="KW-0325">Glycoprotein</keyword>
<dbReference type="WBParaSite" id="Minc3s00953g19245">
    <property type="protein sequence ID" value="Minc3s00953g19245"/>
    <property type="gene ID" value="Minc3s00953g19245"/>
</dbReference>
<feature type="chain" id="PRO_5038012491" evidence="8">
    <location>
        <begin position="24"/>
        <end position="995"/>
    </location>
</feature>
<keyword evidence="3 7" id="KW-0812">Transmembrane</keyword>
<evidence type="ECO:0000313" key="10">
    <source>
        <dbReference type="WBParaSite" id="Minc3s00953g19245"/>
    </source>
</evidence>
<evidence type="ECO:0000256" key="1">
    <source>
        <dbReference type="ARBA" id="ARBA00004141"/>
    </source>
</evidence>
<dbReference type="GO" id="GO:0016020">
    <property type="term" value="C:membrane"/>
    <property type="evidence" value="ECO:0007669"/>
    <property type="project" value="UniProtKB-SubCell"/>
</dbReference>
<dbReference type="PANTHER" id="PTHR22730:SF1">
    <property type="entry name" value="PROMININ-LIKE PROTEIN"/>
    <property type="match status" value="1"/>
</dbReference>
<feature type="transmembrane region" description="Helical" evidence="7">
    <location>
        <begin position="476"/>
        <end position="504"/>
    </location>
</feature>
<feature type="transmembrane region" description="Helical" evidence="7">
    <location>
        <begin position="525"/>
        <end position="550"/>
    </location>
</feature>
<evidence type="ECO:0000256" key="7">
    <source>
        <dbReference type="SAM" id="Phobius"/>
    </source>
</evidence>
<feature type="signal peptide" evidence="8">
    <location>
        <begin position="1"/>
        <end position="23"/>
    </location>
</feature>
<keyword evidence="8" id="KW-0732">Signal</keyword>
<keyword evidence="5 7" id="KW-0472">Membrane</keyword>
<accession>A0A914M3G0</accession>
<dbReference type="PANTHER" id="PTHR22730">
    <property type="entry name" value="PROMININ PROM PROTEIN"/>
    <property type="match status" value="1"/>
</dbReference>
<evidence type="ECO:0000256" key="6">
    <source>
        <dbReference type="ARBA" id="ARBA00023180"/>
    </source>
</evidence>
<keyword evidence="9" id="KW-1185">Reference proteome</keyword>
<evidence type="ECO:0000256" key="8">
    <source>
        <dbReference type="SAM" id="SignalP"/>
    </source>
</evidence>
<comment type="subcellular location">
    <subcellularLocation>
        <location evidence="1">Membrane</location>
        <topology evidence="1">Multi-pass membrane protein</topology>
    </subcellularLocation>
</comment>
<dbReference type="Pfam" id="PF05478">
    <property type="entry name" value="Prominin"/>
    <property type="match status" value="2"/>
</dbReference>
<sequence length="995" mass="113214">MFIFLSLSYIFLFLINFLTTSSSENANNNKNIKTTENSTQIKIQFEPFKKSSEYRCGAFGQQFSQKDPAMKILHSIQNGFIKTFSEPFPHRTLLSDEALLGQKDAWERSFTERRDHWIQFERWWLLLALFLISIPPIFAILYLFIRCCICCCKQNSEKTNRENDSDRRCDWLRRALLNGLLGIFVLIIIFCSAVLLLSTQYAQHGLDELPTRLHYCANDLLIYRGETVEQMRKLLRDDFVRFNQTLHSALDKAGESTVQRLKQVTGVERLDKAVISASNAPRLLSTYKELQLELGKTLDARHSLQIKLLKLRQAKDNLADCEKTSENGEKSAICHQAKQAINPILELAKSVINEEEEDGINVVTGDWQLEQRAREISSLLPEQIPITLNQIEQIDIERRFAAPIEGLQILQKGIQTEVDERREDAEERLRLLDKTLQSNYEQISSAIKSVDLRFLDEQIIDPMMKHRERFRQFVHYGWVASLIVSGLFAFLSLAFLLGLCFGCCGRRPSEFEDDDCCVRSTGANFFGCSIWLSLALLSIFGLISASGMLIGANLGHLICNPLKEPLARPDIISFFDRLITIYELDKQKINSEKINSFQQIFTEKRRPENFIRGCNQGKTLYLMLELDKKFALINGGNDNEYEEMANSIRQSLLSGRLLEKALAGPPSSSSSPTSTAFSSRWNSFGTEMRIGLEELGQVEIPEWKENNLQEFCAQRTRFQLEGVTAELRHLRQSSEEKQKGQVEELETVLHFLEELRPDTVQVRALIENVCSRLEQFRSDVFALKIDSESLLKDVEKAQKELGSEQKLRQNLHSVALKVANEFADLVRQYGEHINNSMNTDVTSCAPLAEIASHTREAICDYALDPINSLWLSLGLGLLLLLPIIVLASILNPLYRRTNAYSQYNVPSITDCPNENHFQTDIYNMDSNNYISSGGGTSKTARVKSNLNSNNGYTQHYHHGNYQPPCTQITSPYASSYAGYGYTGLGPPVYMGTNRG</sequence>
<proteinExistence type="inferred from homology"/>
<reference evidence="10" key="1">
    <citation type="submission" date="2022-11" db="UniProtKB">
        <authorList>
            <consortium name="WormBaseParasite"/>
        </authorList>
    </citation>
    <scope>IDENTIFICATION</scope>
</reference>
<dbReference type="Proteomes" id="UP000887563">
    <property type="component" value="Unplaced"/>
</dbReference>
<evidence type="ECO:0000256" key="3">
    <source>
        <dbReference type="ARBA" id="ARBA00022692"/>
    </source>
</evidence>
<dbReference type="InterPro" id="IPR008795">
    <property type="entry name" value="Prominin"/>
</dbReference>
<evidence type="ECO:0000256" key="5">
    <source>
        <dbReference type="ARBA" id="ARBA00023136"/>
    </source>
</evidence>
<comment type="similarity">
    <text evidence="2">Belongs to the prominin family.</text>
</comment>
<feature type="transmembrane region" description="Helical" evidence="7">
    <location>
        <begin position="869"/>
        <end position="890"/>
    </location>
</feature>
<evidence type="ECO:0000256" key="2">
    <source>
        <dbReference type="ARBA" id="ARBA00006058"/>
    </source>
</evidence>
<organism evidence="9 10">
    <name type="scientific">Meloidogyne incognita</name>
    <name type="common">Southern root-knot nematode worm</name>
    <name type="synonym">Oxyuris incognita</name>
    <dbReference type="NCBI Taxonomy" id="6306"/>
    <lineage>
        <taxon>Eukaryota</taxon>
        <taxon>Metazoa</taxon>
        <taxon>Ecdysozoa</taxon>
        <taxon>Nematoda</taxon>
        <taxon>Chromadorea</taxon>
        <taxon>Rhabditida</taxon>
        <taxon>Tylenchina</taxon>
        <taxon>Tylenchomorpha</taxon>
        <taxon>Tylenchoidea</taxon>
        <taxon>Meloidogynidae</taxon>
        <taxon>Meloidogyninae</taxon>
        <taxon>Meloidogyne</taxon>
        <taxon>Meloidogyne incognita group</taxon>
    </lineage>
</organism>
<evidence type="ECO:0000256" key="4">
    <source>
        <dbReference type="ARBA" id="ARBA00022989"/>
    </source>
</evidence>
<keyword evidence="4 7" id="KW-1133">Transmembrane helix</keyword>
<feature type="transmembrane region" description="Helical" evidence="7">
    <location>
        <begin position="175"/>
        <end position="197"/>
    </location>
</feature>
<feature type="transmembrane region" description="Helical" evidence="7">
    <location>
        <begin position="123"/>
        <end position="145"/>
    </location>
</feature>
<name>A0A914M3G0_MELIC</name>
<dbReference type="AlphaFoldDB" id="A0A914M3G0"/>
<evidence type="ECO:0000313" key="9">
    <source>
        <dbReference type="Proteomes" id="UP000887563"/>
    </source>
</evidence>
<protein>
    <submittedName>
        <fullName evidence="10">Prominin-like protein</fullName>
    </submittedName>
</protein>